<dbReference type="InterPro" id="IPR045119">
    <property type="entry name" value="SUN1-5"/>
</dbReference>
<evidence type="ECO:0000256" key="2">
    <source>
        <dbReference type="ARBA" id="ARBA00022692"/>
    </source>
</evidence>
<sequence>MPQDLKNPDIVDDKTDIKIETSVEIEDLPEAAARTILTEMFEEEDDDSEYEYEVDPELEWDDETEYGIISPDELIDLKALNSSAKLSPTPAKNSLFSKQQLIQLLLVLLVSLLGATLSNYIFSSQHPINATKTTPDSNQNPFLAIRSDIIQLKSQANLYEHSTNDIKTQLTQVHQKTHEIDSEIETLKNRINNLELFAKDHGVFNLLNESLPENVLVDFDSETGNVSSILELWQIIASEIEANHSSKEIKETILSYFNTYFKQFARRQQASPKTQVPVYVSKNVFFKQIIEKELESLKLEFKKEAASLNSAIVSELPDIVSNTAEGNKTLVLVNALIKNAIQRYVTHTISKPDFVDLGSGAKIIPELTSSSYDWKHALPELERKFHQFLSRFGFGRMKVNRPQIAFTGSGGSGSSVSLGGCWPINGRSGQVGVDLGKTVRPSDIGVLHIKAEETPNPKTAPRHISLYVEINDEKTREELKEAVLLEEQKHATEEEENSTNDVRVPETFVKICTVEYDLFKEEFQVFEIPKHGLDIQTSRVVFTIDDNWGDKDLTCVYRLRLFGERVGEQDN</sequence>
<dbReference type="OrthoDB" id="4096736at2759"/>
<evidence type="ECO:0000256" key="4">
    <source>
        <dbReference type="ARBA" id="ARBA00023136"/>
    </source>
</evidence>
<dbReference type="Proteomes" id="UP000242525">
    <property type="component" value="Unassembled WGS sequence"/>
</dbReference>
<evidence type="ECO:0000256" key="1">
    <source>
        <dbReference type="ARBA" id="ARBA00004370"/>
    </source>
</evidence>
<accession>A0A0J9X3P9</accession>
<evidence type="ECO:0000256" key="3">
    <source>
        <dbReference type="ARBA" id="ARBA00022989"/>
    </source>
</evidence>
<proteinExistence type="predicted"/>
<protein>
    <recommendedName>
        <fullName evidence="6">SUN domain-containing protein</fullName>
    </recommendedName>
</protein>
<comment type="caution">
    <text evidence="7">The sequence shown here is derived from an EMBL/GenBank/DDBJ whole genome shotgun (WGS) entry which is preliminary data.</text>
</comment>
<dbReference type="AlphaFoldDB" id="A0A0J9X3P9"/>
<gene>
    <name evidence="7" type="ORF">BN980_GECA01s11252g</name>
</gene>
<dbReference type="Gene3D" id="2.60.120.260">
    <property type="entry name" value="Galactose-binding domain-like"/>
    <property type="match status" value="1"/>
</dbReference>
<dbReference type="STRING" id="1173061.A0A0J9X3P9"/>
<keyword evidence="3 5" id="KW-1133">Transmembrane helix</keyword>
<dbReference type="PANTHER" id="PTHR12911">
    <property type="entry name" value="SAD1/UNC-84-LIKE PROTEIN-RELATED"/>
    <property type="match status" value="1"/>
</dbReference>
<keyword evidence="8" id="KW-1185">Reference proteome</keyword>
<name>A0A0J9X3P9_GEOCN</name>
<dbReference type="InterPro" id="IPR012919">
    <property type="entry name" value="SUN_dom"/>
</dbReference>
<dbReference type="GO" id="GO:0043495">
    <property type="term" value="F:protein-membrane adaptor activity"/>
    <property type="evidence" value="ECO:0007669"/>
    <property type="project" value="TreeGrafter"/>
</dbReference>
<feature type="transmembrane region" description="Helical" evidence="5">
    <location>
        <begin position="101"/>
        <end position="122"/>
    </location>
</feature>
<comment type="subcellular location">
    <subcellularLocation>
        <location evidence="1">Membrane</location>
    </subcellularLocation>
</comment>
<evidence type="ECO:0000313" key="8">
    <source>
        <dbReference type="Proteomes" id="UP000242525"/>
    </source>
</evidence>
<organism evidence="7 8">
    <name type="scientific">Geotrichum candidum</name>
    <name type="common">Oospora lactis</name>
    <name type="synonym">Dipodascus geotrichum</name>
    <dbReference type="NCBI Taxonomy" id="1173061"/>
    <lineage>
        <taxon>Eukaryota</taxon>
        <taxon>Fungi</taxon>
        <taxon>Dikarya</taxon>
        <taxon>Ascomycota</taxon>
        <taxon>Saccharomycotina</taxon>
        <taxon>Dipodascomycetes</taxon>
        <taxon>Dipodascales</taxon>
        <taxon>Dipodascaceae</taxon>
        <taxon>Geotrichum</taxon>
    </lineage>
</organism>
<keyword evidence="2 5" id="KW-0812">Transmembrane</keyword>
<reference evidence="7" key="1">
    <citation type="submission" date="2014-03" db="EMBL/GenBank/DDBJ databases">
        <authorList>
            <person name="Casaregola S."/>
        </authorList>
    </citation>
    <scope>NUCLEOTIDE SEQUENCE [LARGE SCALE GENOMIC DNA]</scope>
    <source>
        <strain evidence="7">CLIB 918</strain>
    </source>
</reference>
<dbReference type="Pfam" id="PF07738">
    <property type="entry name" value="Sad1_UNC"/>
    <property type="match status" value="2"/>
</dbReference>
<dbReference type="PROSITE" id="PS51469">
    <property type="entry name" value="SUN"/>
    <property type="match status" value="1"/>
</dbReference>
<keyword evidence="4 5" id="KW-0472">Membrane</keyword>
<dbReference type="PANTHER" id="PTHR12911:SF8">
    <property type="entry name" value="KLAROID PROTEIN-RELATED"/>
    <property type="match status" value="1"/>
</dbReference>
<dbReference type="EMBL" id="CCBN010000001">
    <property type="protein sequence ID" value="CDO51724.1"/>
    <property type="molecule type" value="Genomic_DNA"/>
</dbReference>
<evidence type="ECO:0000256" key="5">
    <source>
        <dbReference type="SAM" id="Phobius"/>
    </source>
</evidence>
<evidence type="ECO:0000259" key="6">
    <source>
        <dbReference type="PROSITE" id="PS51469"/>
    </source>
</evidence>
<feature type="domain" description="SUN" evidence="6">
    <location>
        <begin position="360"/>
        <end position="566"/>
    </location>
</feature>
<evidence type="ECO:0000313" key="7">
    <source>
        <dbReference type="EMBL" id="CDO51724.1"/>
    </source>
</evidence>
<dbReference type="GO" id="GO:0034993">
    <property type="term" value="C:meiotic nuclear membrane microtubule tethering complex"/>
    <property type="evidence" value="ECO:0007669"/>
    <property type="project" value="TreeGrafter"/>
</dbReference>